<keyword evidence="6" id="KW-0547">Nucleotide-binding</keyword>
<keyword evidence="8" id="KW-0067">ATP-binding</keyword>
<dbReference type="GO" id="GO:0005524">
    <property type="term" value="F:ATP binding"/>
    <property type="evidence" value="ECO:0007669"/>
    <property type="project" value="UniProtKB-KW"/>
</dbReference>
<feature type="domain" description="Aminoacyl-transfer RNA synthetases class-II family profile" evidence="12">
    <location>
        <begin position="27"/>
        <end position="302"/>
    </location>
</feature>
<dbReference type="Proteomes" id="UP000056453">
    <property type="component" value="Unassembled WGS sequence"/>
</dbReference>
<organism evidence="13 14">
    <name type="scientific">Burkholderia ubonensis</name>
    <dbReference type="NCBI Taxonomy" id="101571"/>
    <lineage>
        <taxon>Bacteria</taxon>
        <taxon>Pseudomonadati</taxon>
        <taxon>Pseudomonadota</taxon>
        <taxon>Betaproteobacteria</taxon>
        <taxon>Burkholderiales</taxon>
        <taxon>Burkholderiaceae</taxon>
        <taxon>Burkholderia</taxon>
        <taxon>Burkholderia cepacia complex</taxon>
    </lineage>
</organism>
<dbReference type="SUPFAM" id="SSF55681">
    <property type="entry name" value="Class II aaRS and biotin synthetases"/>
    <property type="match status" value="1"/>
</dbReference>
<keyword evidence="9" id="KW-0648">Protein biosynthesis</keyword>
<keyword evidence="10" id="KW-0030">Aminoacyl-tRNA synthetase</keyword>
<keyword evidence="3" id="KW-0963">Cytoplasm</keyword>
<keyword evidence="7" id="KW-0862">Zinc</keyword>
<dbReference type="PRINTS" id="PR01047">
    <property type="entry name" value="TRNASYNTHTHR"/>
</dbReference>
<dbReference type="GO" id="GO:0046872">
    <property type="term" value="F:metal ion binding"/>
    <property type="evidence" value="ECO:0007669"/>
    <property type="project" value="UniProtKB-KW"/>
</dbReference>
<evidence type="ECO:0000313" key="13">
    <source>
        <dbReference type="EMBL" id="KVP98312.1"/>
    </source>
</evidence>
<evidence type="ECO:0000256" key="7">
    <source>
        <dbReference type="ARBA" id="ARBA00022833"/>
    </source>
</evidence>
<dbReference type="InterPro" id="IPR006195">
    <property type="entry name" value="aa-tRNA-synth_II"/>
</dbReference>
<evidence type="ECO:0000313" key="14">
    <source>
        <dbReference type="Proteomes" id="UP000056453"/>
    </source>
</evidence>
<evidence type="ECO:0000256" key="11">
    <source>
        <dbReference type="ARBA" id="ARBA00049515"/>
    </source>
</evidence>
<evidence type="ECO:0000256" key="5">
    <source>
        <dbReference type="ARBA" id="ARBA00022723"/>
    </source>
</evidence>
<dbReference type="Pfam" id="PF00587">
    <property type="entry name" value="tRNA-synt_2b"/>
    <property type="match status" value="1"/>
</dbReference>
<comment type="similarity">
    <text evidence="1">Belongs to the class-II aminoacyl-tRNA synthetase family.</text>
</comment>
<dbReference type="InterPro" id="IPR002314">
    <property type="entry name" value="aa-tRNA-synt_IIb"/>
</dbReference>
<accession>A0AAW3MZC1</accession>
<dbReference type="InterPro" id="IPR004154">
    <property type="entry name" value="Anticodon-bd"/>
</dbReference>
<evidence type="ECO:0000256" key="2">
    <source>
        <dbReference type="ARBA" id="ARBA00013163"/>
    </source>
</evidence>
<gene>
    <name evidence="13" type="ORF">WJ96_07265</name>
</gene>
<dbReference type="PANTHER" id="PTHR11451">
    <property type="entry name" value="THREONINE-TRNA LIGASE"/>
    <property type="match status" value="1"/>
</dbReference>
<dbReference type="RefSeq" id="WP_059925518.1">
    <property type="nucleotide sequence ID" value="NZ_LPBG01000047.1"/>
</dbReference>
<dbReference type="EC" id="6.1.1.3" evidence="2"/>
<evidence type="ECO:0000256" key="6">
    <source>
        <dbReference type="ARBA" id="ARBA00022741"/>
    </source>
</evidence>
<keyword evidence="5" id="KW-0479">Metal-binding</keyword>
<comment type="catalytic activity">
    <reaction evidence="11">
        <text>tRNA(Thr) + L-threonine + ATP = L-threonyl-tRNA(Thr) + AMP + diphosphate + H(+)</text>
        <dbReference type="Rhea" id="RHEA:24624"/>
        <dbReference type="Rhea" id="RHEA-COMP:9670"/>
        <dbReference type="Rhea" id="RHEA-COMP:9704"/>
        <dbReference type="ChEBI" id="CHEBI:15378"/>
        <dbReference type="ChEBI" id="CHEBI:30616"/>
        <dbReference type="ChEBI" id="CHEBI:33019"/>
        <dbReference type="ChEBI" id="CHEBI:57926"/>
        <dbReference type="ChEBI" id="CHEBI:78442"/>
        <dbReference type="ChEBI" id="CHEBI:78534"/>
        <dbReference type="ChEBI" id="CHEBI:456215"/>
        <dbReference type="EC" id="6.1.1.3"/>
    </reaction>
</comment>
<dbReference type="GO" id="GO:0004829">
    <property type="term" value="F:threonine-tRNA ligase activity"/>
    <property type="evidence" value="ECO:0007669"/>
    <property type="project" value="UniProtKB-EC"/>
</dbReference>
<evidence type="ECO:0000256" key="10">
    <source>
        <dbReference type="ARBA" id="ARBA00023146"/>
    </source>
</evidence>
<dbReference type="FunFam" id="3.30.930.10:FF:000002">
    <property type="entry name" value="Threonine--tRNA ligase"/>
    <property type="match status" value="1"/>
</dbReference>
<dbReference type="SUPFAM" id="SSF52954">
    <property type="entry name" value="Class II aaRS ABD-related"/>
    <property type="match status" value="1"/>
</dbReference>
<dbReference type="InterPro" id="IPR002320">
    <property type="entry name" value="Thr-tRNA-ligase_IIa"/>
</dbReference>
<proteinExistence type="inferred from homology"/>
<evidence type="ECO:0000256" key="4">
    <source>
        <dbReference type="ARBA" id="ARBA00022598"/>
    </source>
</evidence>
<evidence type="ECO:0000259" key="12">
    <source>
        <dbReference type="PROSITE" id="PS50862"/>
    </source>
</evidence>
<keyword evidence="4" id="KW-0436">Ligase</keyword>
<protein>
    <recommendedName>
        <fullName evidence="2">threonine--tRNA ligase</fullName>
        <ecNumber evidence="2">6.1.1.3</ecNumber>
    </recommendedName>
</protein>
<evidence type="ECO:0000256" key="9">
    <source>
        <dbReference type="ARBA" id="ARBA00022917"/>
    </source>
</evidence>
<dbReference type="PANTHER" id="PTHR11451:SF44">
    <property type="entry name" value="THREONINE--TRNA LIGASE, CHLOROPLASTIC_MITOCHONDRIAL 2"/>
    <property type="match status" value="1"/>
</dbReference>
<dbReference type="Pfam" id="PF03129">
    <property type="entry name" value="HGTP_anticodon"/>
    <property type="match status" value="1"/>
</dbReference>
<reference evidence="13 14" key="1">
    <citation type="submission" date="2015-11" db="EMBL/GenBank/DDBJ databases">
        <title>Expanding the genomic diversity of Burkholderia species for the development of highly accurate diagnostics.</title>
        <authorList>
            <person name="Sahl J."/>
            <person name="Keim P."/>
            <person name="Wagner D."/>
        </authorList>
    </citation>
    <scope>NUCLEOTIDE SEQUENCE [LARGE SCALE GENOMIC DNA]</scope>
    <source>
        <strain evidence="13 14">MSMB1808WGS</strain>
    </source>
</reference>
<dbReference type="EMBL" id="LPBJ01000047">
    <property type="protein sequence ID" value="KVP98312.1"/>
    <property type="molecule type" value="Genomic_DNA"/>
</dbReference>
<dbReference type="InterPro" id="IPR036621">
    <property type="entry name" value="Anticodon-bd_dom_sf"/>
</dbReference>
<evidence type="ECO:0000256" key="3">
    <source>
        <dbReference type="ARBA" id="ARBA00022490"/>
    </source>
</evidence>
<dbReference type="AlphaFoldDB" id="A0AAW3MZC1"/>
<dbReference type="GO" id="GO:0005829">
    <property type="term" value="C:cytosol"/>
    <property type="evidence" value="ECO:0007669"/>
    <property type="project" value="TreeGrafter"/>
</dbReference>
<name>A0AAW3MZC1_9BURK</name>
<dbReference type="InterPro" id="IPR045864">
    <property type="entry name" value="aa-tRNA-synth_II/BPL/LPL"/>
</dbReference>
<keyword evidence="14" id="KW-1185">Reference proteome</keyword>
<comment type="caution">
    <text evidence="13">The sequence shown here is derived from an EMBL/GenBank/DDBJ whole genome shotgun (WGS) entry which is preliminary data.</text>
</comment>
<dbReference type="PROSITE" id="PS50862">
    <property type="entry name" value="AA_TRNA_LIGASE_II"/>
    <property type="match status" value="1"/>
</dbReference>
<evidence type="ECO:0000256" key="8">
    <source>
        <dbReference type="ARBA" id="ARBA00022840"/>
    </source>
</evidence>
<evidence type="ECO:0000256" key="1">
    <source>
        <dbReference type="ARBA" id="ARBA00008226"/>
    </source>
</evidence>
<dbReference type="Gene3D" id="3.30.930.10">
    <property type="entry name" value="Bira Bifunctional Protein, Domain 2"/>
    <property type="match status" value="1"/>
</dbReference>
<dbReference type="Gene3D" id="3.40.50.800">
    <property type="entry name" value="Anticodon-binding domain"/>
    <property type="match status" value="1"/>
</dbReference>
<dbReference type="GO" id="GO:0006435">
    <property type="term" value="P:threonyl-tRNA aminoacylation"/>
    <property type="evidence" value="ECO:0007669"/>
    <property type="project" value="InterPro"/>
</dbReference>
<sequence>MKHSYIEAAQKLDLFHIEDHSPGFAWWHPNGLRLIEALKNLVRGVHERFGYEEVKTPNITGVELFEQSGHLVKFRQNMFVMEGADSERAYAVRPMSCPNHIRVFDNRRRSYAELPFKAFEFGEVVRNEPSGSLQALFRMRGFVQDDSHVFAMESQVVESVADYIAMSRELYLALGFDEVRYQISLRPEQRFGDDALWDKAEDMLREACRRNGLAWDEEEGGGAFYGPKLEMHLTDKLGRSWQMGTIQLDYVLPRRFNLEYLSRDNQLEVPVILHHAVLGSLERFIGVLLEQYGVDLPALLRPIQVALVGVRDSESQYVRDLAAQLRGQGLRVKAFVGEARLGDKVKAAELEHPVLIAVAGGREAAAGMVAIREGSGAPRVVPIEAFIAELRARCQP</sequence>